<accession>A0A6C0DA35</accession>
<keyword evidence="1" id="KW-0812">Transmembrane</keyword>
<name>A0A6C0DA35_9ZZZZ</name>
<evidence type="ECO:0000256" key="1">
    <source>
        <dbReference type="SAM" id="Phobius"/>
    </source>
</evidence>
<evidence type="ECO:0000313" key="2">
    <source>
        <dbReference type="EMBL" id="QHT13708.1"/>
    </source>
</evidence>
<reference evidence="2" key="1">
    <citation type="journal article" date="2020" name="Nature">
        <title>Giant virus diversity and host interactions through global metagenomics.</title>
        <authorList>
            <person name="Schulz F."/>
            <person name="Roux S."/>
            <person name="Paez-Espino D."/>
            <person name="Jungbluth S."/>
            <person name="Walsh D.A."/>
            <person name="Denef V.J."/>
            <person name="McMahon K.D."/>
            <person name="Konstantinidis K.T."/>
            <person name="Eloe-Fadrosh E.A."/>
            <person name="Kyrpides N.C."/>
            <person name="Woyke T."/>
        </authorList>
    </citation>
    <scope>NUCLEOTIDE SEQUENCE</scope>
    <source>
        <strain evidence="2">GVMAG-M-3300023174-132</strain>
    </source>
</reference>
<dbReference type="AlphaFoldDB" id="A0A6C0DA35"/>
<organism evidence="2">
    <name type="scientific">viral metagenome</name>
    <dbReference type="NCBI Taxonomy" id="1070528"/>
    <lineage>
        <taxon>unclassified sequences</taxon>
        <taxon>metagenomes</taxon>
        <taxon>organismal metagenomes</taxon>
    </lineage>
</organism>
<proteinExistence type="predicted"/>
<keyword evidence="1" id="KW-1133">Transmembrane helix</keyword>
<dbReference type="EMBL" id="MN739576">
    <property type="protein sequence ID" value="QHT13708.1"/>
    <property type="molecule type" value="Genomic_DNA"/>
</dbReference>
<sequence>MDQIRTATAAATAAVMDVVMRNYIAVIALLVLLLVAAFYVQFSSPIHEYFSNKKAALVRDAEDATAAKTTEVGYDVQEGEATQ</sequence>
<keyword evidence="1" id="KW-0472">Membrane</keyword>
<protein>
    <submittedName>
        <fullName evidence="2">Uncharacterized protein</fullName>
    </submittedName>
</protein>
<feature type="transmembrane region" description="Helical" evidence="1">
    <location>
        <begin position="23"/>
        <end position="42"/>
    </location>
</feature>